<name>A0ABW0HZR8_9BACL</name>
<evidence type="ECO:0000256" key="1">
    <source>
        <dbReference type="SAM" id="MobiDB-lite"/>
    </source>
</evidence>
<dbReference type="Proteomes" id="UP001596113">
    <property type="component" value="Unassembled WGS sequence"/>
</dbReference>
<reference evidence="4" key="1">
    <citation type="journal article" date="2019" name="Int. J. Syst. Evol. Microbiol.">
        <title>The Global Catalogue of Microorganisms (GCM) 10K type strain sequencing project: providing services to taxonomists for standard genome sequencing and annotation.</title>
        <authorList>
            <consortium name="The Broad Institute Genomics Platform"/>
            <consortium name="The Broad Institute Genome Sequencing Center for Infectious Disease"/>
            <person name="Wu L."/>
            <person name="Ma J."/>
        </authorList>
    </citation>
    <scope>NUCLEOTIDE SEQUENCE [LARGE SCALE GENOMIC DNA]</scope>
    <source>
        <strain evidence="4">CGMCC 1.18575</strain>
    </source>
</reference>
<sequence length="562" mass="62825">MSRRRVNAILSVMVILSILIVSACSKKENSSEPDTKQTAGQTSDAEASAKEIDPMGKYDPPIEVTSVRAVDSTFKYLDNDSLDNNVWTRAYEEKLGIKVKNLWAVDSAQYAEKLNISIASKSIPDVMMVGLKEFQSLVENNMLEDLSEAYDKYATPFTKEVLTKDGGIAMDLAKYQGKLYAIPFLSTAIANSKILYVRTDWLKKLNLPEPKTMQDVLKVSEAFTTQDPDGNGKKDTFGLALAQGYVDGAFGDLLGFFNGYHAYPNKWIKGSDGQLVNGSIQPEMKNALQELQNMYKKGQIDPEFAVKPWNKEAELAISGKLGLFYGVVWNPFNPLVDSIKQNPGSEWKALPIVSVDNNPARPIASDPVIGFYVVKKGYEHPEAIVKMGNYYLEKGYGTDPDPKLFNAPNTDGTSLAVAMYALVRIIPHDIHLIWYHNILEALKTNDASKLNGDEKTLHDEIKKYPEDINSWAYLREYGEGGSMSVIDYYNSHDLILFNEFNGSTPTMISKSSILSELQTEVFTKIIMGAAPIDEFDKFVDQWKKLGGDEMTKEVNDWYSSKK</sequence>
<dbReference type="PANTHER" id="PTHR43649:SF12">
    <property type="entry name" value="DIACETYLCHITOBIOSE BINDING PROTEIN DASA"/>
    <property type="match status" value="1"/>
</dbReference>
<feature type="region of interest" description="Disordered" evidence="1">
    <location>
        <begin position="28"/>
        <end position="60"/>
    </location>
</feature>
<accession>A0ABW0HZR8</accession>
<dbReference type="RefSeq" id="WP_378136527.1">
    <property type="nucleotide sequence ID" value="NZ_JBHSMI010000029.1"/>
</dbReference>
<dbReference type="PANTHER" id="PTHR43649">
    <property type="entry name" value="ARABINOSE-BINDING PROTEIN-RELATED"/>
    <property type="match status" value="1"/>
</dbReference>
<feature type="chain" id="PRO_5045888957" evidence="2">
    <location>
        <begin position="24"/>
        <end position="562"/>
    </location>
</feature>
<dbReference type="PROSITE" id="PS51257">
    <property type="entry name" value="PROKAR_LIPOPROTEIN"/>
    <property type="match status" value="1"/>
</dbReference>
<evidence type="ECO:0000313" key="4">
    <source>
        <dbReference type="Proteomes" id="UP001596113"/>
    </source>
</evidence>
<dbReference type="InterPro" id="IPR050490">
    <property type="entry name" value="Bact_solute-bd_prot1"/>
</dbReference>
<dbReference type="SUPFAM" id="SSF53850">
    <property type="entry name" value="Periplasmic binding protein-like II"/>
    <property type="match status" value="1"/>
</dbReference>
<keyword evidence="2" id="KW-0732">Signal</keyword>
<dbReference type="CDD" id="cd13580">
    <property type="entry name" value="PBP2_AlgQ_like_1"/>
    <property type="match status" value="1"/>
</dbReference>
<gene>
    <name evidence="3" type="ORF">ACFPOF_21655</name>
</gene>
<feature type="signal peptide" evidence="2">
    <location>
        <begin position="1"/>
        <end position="23"/>
    </location>
</feature>
<comment type="caution">
    <text evidence="3">The sequence shown here is derived from an EMBL/GenBank/DDBJ whole genome shotgun (WGS) entry which is preliminary data.</text>
</comment>
<organism evidence="3 4">
    <name type="scientific">Cohnella soli</name>
    <dbReference type="NCBI Taxonomy" id="425005"/>
    <lineage>
        <taxon>Bacteria</taxon>
        <taxon>Bacillati</taxon>
        <taxon>Bacillota</taxon>
        <taxon>Bacilli</taxon>
        <taxon>Bacillales</taxon>
        <taxon>Paenibacillaceae</taxon>
        <taxon>Cohnella</taxon>
    </lineage>
</organism>
<evidence type="ECO:0000256" key="2">
    <source>
        <dbReference type="SAM" id="SignalP"/>
    </source>
</evidence>
<feature type="compositionally biased region" description="Basic and acidic residues" evidence="1">
    <location>
        <begin position="47"/>
        <end position="56"/>
    </location>
</feature>
<evidence type="ECO:0000313" key="3">
    <source>
        <dbReference type="EMBL" id="MFC5405357.1"/>
    </source>
</evidence>
<feature type="compositionally biased region" description="Polar residues" evidence="1">
    <location>
        <begin position="36"/>
        <end position="45"/>
    </location>
</feature>
<dbReference type="Gene3D" id="3.40.190.10">
    <property type="entry name" value="Periplasmic binding protein-like II"/>
    <property type="match status" value="3"/>
</dbReference>
<proteinExistence type="predicted"/>
<keyword evidence="4" id="KW-1185">Reference proteome</keyword>
<protein>
    <submittedName>
        <fullName evidence="3">Extracellular solute-binding protein</fullName>
    </submittedName>
</protein>
<dbReference type="EMBL" id="JBHSMI010000029">
    <property type="protein sequence ID" value="MFC5405357.1"/>
    <property type="molecule type" value="Genomic_DNA"/>
</dbReference>